<dbReference type="PANTHER" id="PTHR38479">
    <property type="entry name" value="LMO0824 PROTEIN"/>
    <property type="match status" value="1"/>
</dbReference>
<reference evidence="1 2" key="1">
    <citation type="submission" date="2019-06" db="EMBL/GenBank/DDBJ databases">
        <title>Sequencing the genomes of 1000 actinobacteria strains.</title>
        <authorList>
            <person name="Klenk H.-P."/>
        </authorList>
    </citation>
    <scope>NUCLEOTIDE SEQUENCE [LARGE SCALE GENOMIC DNA]</scope>
    <source>
        <strain evidence="1 2">DSM 26477</strain>
    </source>
</reference>
<keyword evidence="1" id="KW-0238">DNA-binding</keyword>
<protein>
    <submittedName>
        <fullName evidence="1">Winged helix DNA-binding protein</fullName>
    </submittedName>
</protein>
<dbReference type="AlphaFoldDB" id="A0A542YIH1"/>
<dbReference type="GO" id="GO:0003677">
    <property type="term" value="F:DNA binding"/>
    <property type="evidence" value="ECO:0007669"/>
    <property type="project" value="UniProtKB-KW"/>
</dbReference>
<gene>
    <name evidence="1" type="ORF">FB562_0882</name>
</gene>
<comment type="caution">
    <text evidence="1">The sequence shown here is derived from an EMBL/GenBank/DDBJ whole genome shotgun (WGS) entry which is preliminary data.</text>
</comment>
<keyword evidence="2" id="KW-1185">Reference proteome</keyword>
<dbReference type="OrthoDB" id="9148135at2"/>
<evidence type="ECO:0000313" key="2">
    <source>
        <dbReference type="Proteomes" id="UP000317998"/>
    </source>
</evidence>
<dbReference type="RefSeq" id="WP_141880023.1">
    <property type="nucleotide sequence ID" value="NZ_VFOM01000001.1"/>
</dbReference>
<name>A0A542YIH1_9MICO</name>
<dbReference type="Proteomes" id="UP000317998">
    <property type="component" value="Unassembled WGS sequence"/>
</dbReference>
<dbReference type="EMBL" id="VFOM01000001">
    <property type="protein sequence ID" value="TQL47811.1"/>
    <property type="molecule type" value="Genomic_DNA"/>
</dbReference>
<proteinExistence type="predicted"/>
<accession>A0A542YIH1</accession>
<dbReference type="PANTHER" id="PTHR38479:SF2">
    <property type="entry name" value="WINGED HELIX DNA-BINDING DOMAIN-CONTAINING PROTEIN"/>
    <property type="match status" value="1"/>
</dbReference>
<dbReference type="InterPro" id="IPR009351">
    <property type="entry name" value="AlkZ-like"/>
</dbReference>
<sequence>MTDASLTMKERTRLARLRLTAQLVAARPSAAISRPADVVRRMLAMQAQDFPASVWAVALRLPGGTAAHVLQALTDGSIVRSWPMRGTLHLTAPEDLGWIQSLTTERLLRSASTTHAAAGLGPREFAVARDAVLGALTGNRMLTRPEMYELFRSVGIAPEEQRGYHLLWHLAQTGVICLGPPLQGAGNQAQRQSFVLASEWIRAPRLLEREEALAELARRYFTGHGPATVRDLAWWAGLTLADARLGVEQVGGELATLTIGGSDYLLSPELLDAGPAAAASGVFALAGFDEFVLGYQDRSAQLAAEHVQRIVPGKNGMFLSTIVTGGLIAGTWRRTIARSGVAVTAEPFGSLSATVSARFDREARRYARHLGLPLIAAAAPEPA</sequence>
<evidence type="ECO:0000313" key="1">
    <source>
        <dbReference type="EMBL" id="TQL47811.1"/>
    </source>
</evidence>
<dbReference type="Pfam" id="PF06224">
    <property type="entry name" value="AlkZ-like"/>
    <property type="match status" value="1"/>
</dbReference>
<organism evidence="1 2">
    <name type="scientific">Homoserinimonas aerilata</name>
    <dbReference type="NCBI Taxonomy" id="1162970"/>
    <lineage>
        <taxon>Bacteria</taxon>
        <taxon>Bacillati</taxon>
        <taxon>Actinomycetota</taxon>
        <taxon>Actinomycetes</taxon>
        <taxon>Micrococcales</taxon>
        <taxon>Microbacteriaceae</taxon>
        <taxon>Homoserinimonas</taxon>
    </lineage>
</organism>